<evidence type="ECO:0000256" key="1">
    <source>
        <dbReference type="ARBA" id="ARBA00006756"/>
    </source>
</evidence>
<evidence type="ECO:0000256" key="3">
    <source>
        <dbReference type="RuleBase" id="RU365026"/>
    </source>
</evidence>
<dbReference type="SUPFAM" id="SSF74788">
    <property type="entry name" value="Cullin repeat-like"/>
    <property type="match status" value="1"/>
</dbReference>
<gene>
    <name evidence="5" type="ORF">VFH_I229720</name>
</gene>
<dbReference type="GO" id="GO:0015031">
    <property type="term" value="P:protein transport"/>
    <property type="evidence" value="ECO:0007669"/>
    <property type="project" value="UniProtKB-KW"/>
</dbReference>
<dbReference type="GO" id="GO:0000145">
    <property type="term" value="C:exocyst"/>
    <property type="evidence" value="ECO:0007669"/>
    <property type="project" value="InterPro"/>
</dbReference>
<keyword evidence="3" id="KW-0653">Protein transport</keyword>
<comment type="similarity">
    <text evidence="1 3">Belongs to the EXO70 family.</text>
</comment>
<dbReference type="AlphaFoldDB" id="A0AAV0YM65"/>
<dbReference type="InterPro" id="IPR004140">
    <property type="entry name" value="Exo70"/>
</dbReference>
<dbReference type="InterPro" id="IPR046364">
    <property type="entry name" value="Exo70_C"/>
</dbReference>
<reference evidence="5 6" key="1">
    <citation type="submission" date="2023-01" db="EMBL/GenBank/DDBJ databases">
        <authorList>
            <person name="Kreplak J."/>
        </authorList>
    </citation>
    <scope>NUCLEOTIDE SEQUENCE [LARGE SCALE GENOMIC DNA]</scope>
</reference>
<keyword evidence="2 3" id="KW-0813">Transport</keyword>
<dbReference type="PANTHER" id="PTHR12542">
    <property type="entry name" value="EXOCYST COMPLEX PROTEIN EXO70"/>
    <property type="match status" value="1"/>
</dbReference>
<dbReference type="InterPro" id="IPR016159">
    <property type="entry name" value="Cullin_repeat-like_dom_sf"/>
</dbReference>
<evidence type="ECO:0000259" key="4">
    <source>
        <dbReference type="Pfam" id="PF03081"/>
    </source>
</evidence>
<name>A0AAV0YM65_VICFA</name>
<dbReference type="Gene3D" id="1.20.1280.170">
    <property type="entry name" value="Exocyst complex component Exo70"/>
    <property type="match status" value="2"/>
</dbReference>
<accession>A0AAV0YM65</accession>
<dbReference type="Pfam" id="PF03081">
    <property type="entry name" value="Exo70_C"/>
    <property type="match status" value="1"/>
</dbReference>
<dbReference type="Proteomes" id="UP001157006">
    <property type="component" value="Chromosome 1L"/>
</dbReference>
<evidence type="ECO:0000313" key="6">
    <source>
        <dbReference type="Proteomes" id="UP001157006"/>
    </source>
</evidence>
<dbReference type="GO" id="GO:0006887">
    <property type="term" value="P:exocytosis"/>
    <property type="evidence" value="ECO:0007669"/>
    <property type="project" value="UniProtKB-KW"/>
</dbReference>
<sequence length="426" mass="50325">MDIRGVVHFNSIPQQHNSDDKGRIKLEKYTRALTKMNEKLNQMIWKELIDNINNNNNNNEYMIWQHSYKITGMEKVIEGLNKIVRKMVKAGFKTQSWEVYNIFRNNFLNMCLCRLGLQDVNLYDFENKSIQSLVNAFYMTLRILLPNERRIWGRVFSGFSLDCCIFSKSEWRRVEIELWTKLLVSETHSCYNRLKDTFLGCEVHPFTHEVMNCIRNVSEDHDNAANFQIHELIQLLHSNLVAKSKNCTDPALRNLFMLNNNRYIELVARYGPLKTLLSEEWTQKQTSRVHRNIRKYTGCSWNKVLNLIKKSESMAPNVESMRLFNIYFSDICKLQNCFIADKGIRESMQRSVNKILLPQYEKFIGRFKDVHGKDVVDMYVKYGMSDIEDGLYYFFHGSDLEKRKSFMAAHSHNVVNRFLASVQPQR</sequence>
<comment type="function">
    <text evidence="3">Component of the exocyst complex.</text>
</comment>
<keyword evidence="3" id="KW-0268">Exocytosis</keyword>
<protein>
    <recommendedName>
        <fullName evidence="3">Exocyst subunit Exo70 family protein</fullName>
    </recommendedName>
</protein>
<evidence type="ECO:0000313" key="5">
    <source>
        <dbReference type="EMBL" id="CAI8585928.1"/>
    </source>
</evidence>
<organism evidence="5 6">
    <name type="scientific">Vicia faba</name>
    <name type="common">Broad bean</name>
    <name type="synonym">Faba vulgaris</name>
    <dbReference type="NCBI Taxonomy" id="3906"/>
    <lineage>
        <taxon>Eukaryota</taxon>
        <taxon>Viridiplantae</taxon>
        <taxon>Streptophyta</taxon>
        <taxon>Embryophyta</taxon>
        <taxon>Tracheophyta</taxon>
        <taxon>Spermatophyta</taxon>
        <taxon>Magnoliopsida</taxon>
        <taxon>eudicotyledons</taxon>
        <taxon>Gunneridae</taxon>
        <taxon>Pentapetalae</taxon>
        <taxon>rosids</taxon>
        <taxon>fabids</taxon>
        <taxon>Fabales</taxon>
        <taxon>Fabaceae</taxon>
        <taxon>Papilionoideae</taxon>
        <taxon>50 kb inversion clade</taxon>
        <taxon>NPAAA clade</taxon>
        <taxon>Hologalegina</taxon>
        <taxon>IRL clade</taxon>
        <taxon>Fabeae</taxon>
        <taxon>Vicia</taxon>
    </lineage>
</organism>
<dbReference type="EMBL" id="OX451736">
    <property type="protein sequence ID" value="CAI8585928.1"/>
    <property type="molecule type" value="Genomic_DNA"/>
</dbReference>
<feature type="domain" description="Exocyst complex subunit Exo70 C-terminal" evidence="4">
    <location>
        <begin position="219"/>
        <end position="389"/>
    </location>
</feature>
<keyword evidence="6" id="KW-1185">Reference proteome</keyword>
<evidence type="ECO:0000256" key="2">
    <source>
        <dbReference type="ARBA" id="ARBA00022448"/>
    </source>
</evidence>
<dbReference type="PANTHER" id="PTHR12542:SF180">
    <property type="entry name" value="EXOCYST SUBUNIT EXO70 FAMILY PROTEIN"/>
    <property type="match status" value="1"/>
</dbReference>
<dbReference type="GO" id="GO:0005546">
    <property type="term" value="F:phosphatidylinositol-4,5-bisphosphate binding"/>
    <property type="evidence" value="ECO:0007669"/>
    <property type="project" value="InterPro"/>
</dbReference>
<proteinExistence type="inferred from homology"/>